<name>V7BN79_PHAVU</name>
<dbReference type="EMBL" id="CM002293">
    <property type="protein sequence ID" value="ESW19407.1"/>
    <property type="molecule type" value="Genomic_DNA"/>
</dbReference>
<gene>
    <name evidence="1" type="ORF">PHAVU_006G122400g</name>
</gene>
<reference evidence="2" key="1">
    <citation type="journal article" date="2014" name="Nat. Genet.">
        <title>A reference genome for common bean and genome-wide analysis of dual domestications.</title>
        <authorList>
            <person name="Schmutz J."/>
            <person name="McClean P.E."/>
            <person name="Mamidi S."/>
            <person name="Wu G.A."/>
            <person name="Cannon S.B."/>
            <person name="Grimwood J."/>
            <person name="Jenkins J."/>
            <person name="Shu S."/>
            <person name="Song Q."/>
            <person name="Chavarro C."/>
            <person name="Torres-Torres M."/>
            <person name="Geffroy V."/>
            <person name="Moghaddam S.M."/>
            <person name="Gao D."/>
            <person name="Abernathy B."/>
            <person name="Barry K."/>
            <person name="Blair M."/>
            <person name="Brick M.A."/>
            <person name="Chovatia M."/>
            <person name="Gepts P."/>
            <person name="Goodstein D.M."/>
            <person name="Gonzales M."/>
            <person name="Hellsten U."/>
            <person name="Hyten D.L."/>
            <person name="Jia G."/>
            <person name="Kelly J.D."/>
            <person name="Kudrna D."/>
            <person name="Lee R."/>
            <person name="Richard M.M."/>
            <person name="Miklas P.N."/>
            <person name="Osorno J.M."/>
            <person name="Rodrigues J."/>
            <person name="Thareau V."/>
            <person name="Urrea C.A."/>
            <person name="Wang M."/>
            <person name="Yu Y."/>
            <person name="Zhang M."/>
            <person name="Wing R.A."/>
            <person name="Cregan P.B."/>
            <person name="Rokhsar D.S."/>
            <person name="Jackson S.A."/>
        </authorList>
    </citation>
    <scope>NUCLEOTIDE SEQUENCE [LARGE SCALE GENOMIC DNA]</scope>
    <source>
        <strain evidence="2">cv. G19833</strain>
    </source>
</reference>
<dbReference type="SMR" id="V7BN79"/>
<evidence type="ECO:0000313" key="2">
    <source>
        <dbReference type="Proteomes" id="UP000000226"/>
    </source>
</evidence>
<keyword evidence="2" id="KW-1185">Reference proteome</keyword>
<evidence type="ECO:0000313" key="1">
    <source>
        <dbReference type="EMBL" id="ESW19407.1"/>
    </source>
</evidence>
<proteinExistence type="predicted"/>
<sequence>MSEMMGSVGGTLHSFNNFGDGEQIFDNANIRSGGIRNREGGSVLSIGGTVESFNSQGRQSFVGANIQSGEVNENEEGANEKLWKELTKIGVENNYLTLVYAHLHKNPADLKAFNGLPTDHRKKFLHDLLPNYAPQGSVQEVEIREMYY</sequence>
<protein>
    <submittedName>
        <fullName evidence="1">Uncharacterized protein</fullName>
    </submittedName>
</protein>
<dbReference type="Gramene" id="ESW19407">
    <property type="protein sequence ID" value="ESW19407"/>
    <property type="gene ID" value="PHAVU_006G122400g"/>
</dbReference>
<organism evidence="1 2">
    <name type="scientific">Phaseolus vulgaris</name>
    <name type="common">Kidney bean</name>
    <name type="synonym">French bean</name>
    <dbReference type="NCBI Taxonomy" id="3885"/>
    <lineage>
        <taxon>Eukaryota</taxon>
        <taxon>Viridiplantae</taxon>
        <taxon>Streptophyta</taxon>
        <taxon>Embryophyta</taxon>
        <taxon>Tracheophyta</taxon>
        <taxon>Spermatophyta</taxon>
        <taxon>Magnoliopsida</taxon>
        <taxon>eudicotyledons</taxon>
        <taxon>Gunneridae</taxon>
        <taxon>Pentapetalae</taxon>
        <taxon>rosids</taxon>
        <taxon>fabids</taxon>
        <taxon>Fabales</taxon>
        <taxon>Fabaceae</taxon>
        <taxon>Papilionoideae</taxon>
        <taxon>50 kb inversion clade</taxon>
        <taxon>NPAAA clade</taxon>
        <taxon>indigoferoid/millettioid clade</taxon>
        <taxon>Phaseoleae</taxon>
        <taxon>Phaseolus</taxon>
    </lineage>
</organism>
<accession>V7BN79</accession>
<dbReference type="AlphaFoldDB" id="V7BN79"/>
<dbReference type="Proteomes" id="UP000000226">
    <property type="component" value="Chromosome 6"/>
</dbReference>